<evidence type="ECO:0000256" key="3">
    <source>
        <dbReference type="ARBA" id="ARBA00022777"/>
    </source>
</evidence>
<gene>
    <name evidence="10" type="ORF">LODBEIA_P01100</name>
</gene>
<evidence type="ECO:0000256" key="1">
    <source>
        <dbReference type="ARBA" id="ARBA00022679"/>
    </source>
</evidence>
<keyword evidence="4 7" id="KW-0067">ATP-binding</keyword>
<feature type="binding site" evidence="7">
    <location>
        <position position="248"/>
    </location>
    <ligand>
        <name>ATP</name>
        <dbReference type="ChEBI" id="CHEBI:30616"/>
    </ligand>
</feature>
<evidence type="ECO:0000313" key="11">
    <source>
        <dbReference type="Proteomes" id="UP001497383"/>
    </source>
</evidence>
<reference evidence="10 11" key="1">
    <citation type="submission" date="2024-03" db="EMBL/GenBank/DDBJ databases">
        <authorList>
            <person name="Brejova B."/>
        </authorList>
    </citation>
    <scope>NUCLEOTIDE SEQUENCE [LARGE SCALE GENOMIC DNA]</scope>
    <source>
        <strain evidence="10 11">CBS 14171</strain>
    </source>
</reference>
<keyword evidence="2 7" id="KW-0547">Nucleotide-binding</keyword>
<keyword evidence="3" id="KW-0418">Kinase</keyword>
<keyword evidence="1" id="KW-0808">Transferase</keyword>
<evidence type="ECO:0000256" key="4">
    <source>
        <dbReference type="ARBA" id="ARBA00022840"/>
    </source>
</evidence>
<dbReference type="GeneID" id="92205306"/>
<dbReference type="PANTHER" id="PTHR48013:SF6">
    <property type="entry name" value="MAP KINASE KINASE MKK1_SSP32-RELATED"/>
    <property type="match status" value="1"/>
</dbReference>
<dbReference type="Proteomes" id="UP001497383">
    <property type="component" value="Chromosome 1"/>
</dbReference>
<dbReference type="InterPro" id="IPR017441">
    <property type="entry name" value="Protein_kinase_ATP_BS"/>
</dbReference>
<feature type="compositionally biased region" description="Low complexity" evidence="8">
    <location>
        <begin position="99"/>
        <end position="112"/>
    </location>
</feature>
<feature type="region of interest" description="Disordered" evidence="8">
    <location>
        <begin position="76"/>
        <end position="135"/>
    </location>
</feature>
<dbReference type="EMBL" id="OZ022405">
    <property type="protein sequence ID" value="CAK9435383.1"/>
    <property type="molecule type" value="Genomic_DNA"/>
</dbReference>
<sequence length="505" mass="55932">MSGIPIFNVPTRKPLNAPSLPSLSIPPNQNNTKPNLSLNFSSNPREAAGTVGTAAAASSLESQFSQSLNISNIRHHQDQNSADVSSHPGHQVRPQRPQTNSTSSSSSLNSNTPVTAQSTNSSGSGKLRRKPPQISESDLSQMIGDELESQPQQPHWQSSGNKFTQRNTSPHPPSSSTSTTTTTTTTTNTTSNTTPQKSSIEELTPQDWHYLANSDQIEEISKLGEGNGGAVTKCRIPVVSKSQIFALKLIITDSDPQVQKQVFRELEIARKCHHPNIVKYYGTFILAKQSLIGIPMEYMDGQSLDSIYKEVLKRDQTNRINEKVLGKIANSILSGLDYLHSKNIIHRDIKPSNVLLDSKGAVKLCDFGVSGEAVNSLASTFVGTQYYMAPERIMGKDYSISSDIWSLGMSMLEVANGKFPIDISLGPIEVVEMVSRSELTLKDCQEDNIYWSREFKQFISRCLIKDNKKRPIPREMLAHDEWCVLSQSEQVRMDKFVQIVWQLNV</sequence>
<evidence type="ECO:0000256" key="6">
    <source>
        <dbReference type="ARBA" id="ARBA00038999"/>
    </source>
</evidence>
<feature type="compositionally biased region" description="Low complexity" evidence="8">
    <location>
        <begin position="174"/>
        <end position="195"/>
    </location>
</feature>
<evidence type="ECO:0000256" key="7">
    <source>
        <dbReference type="PROSITE-ProRule" id="PRU10141"/>
    </source>
</evidence>
<dbReference type="Gene3D" id="3.30.200.20">
    <property type="entry name" value="Phosphorylase Kinase, domain 1"/>
    <property type="match status" value="1"/>
</dbReference>
<feature type="region of interest" description="Disordered" evidence="8">
    <location>
        <begin position="1"/>
        <end position="54"/>
    </location>
</feature>
<evidence type="ECO:0000259" key="9">
    <source>
        <dbReference type="PROSITE" id="PS50011"/>
    </source>
</evidence>
<feature type="compositionally biased region" description="Polar residues" evidence="8">
    <location>
        <begin position="149"/>
        <end position="166"/>
    </location>
</feature>
<dbReference type="SMART" id="SM00220">
    <property type="entry name" value="S_TKc"/>
    <property type="match status" value="1"/>
</dbReference>
<accession>A0ABP0ZFD0</accession>
<organism evidence="10 11">
    <name type="scientific">Lodderomyces beijingensis</name>
    <dbReference type="NCBI Taxonomy" id="1775926"/>
    <lineage>
        <taxon>Eukaryota</taxon>
        <taxon>Fungi</taxon>
        <taxon>Dikarya</taxon>
        <taxon>Ascomycota</taxon>
        <taxon>Saccharomycotina</taxon>
        <taxon>Pichiomycetes</taxon>
        <taxon>Debaryomycetaceae</taxon>
        <taxon>Candida/Lodderomyces clade</taxon>
        <taxon>Lodderomyces</taxon>
    </lineage>
</organism>
<feature type="compositionally biased region" description="Polar residues" evidence="8">
    <location>
        <begin position="113"/>
        <end position="124"/>
    </location>
</feature>
<dbReference type="PANTHER" id="PTHR48013">
    <property type="entry name" value="DUAL SPECIFICITY MITOGEN-ACTIVATED PROTEIN KINASE KINASE 5-RELATED"/>
    <property type="match status" value="1"/>
</dbReference>
<evidence type="ECO:0000256" key="5">
    <source>
        <dbReference type="ARBA" id="ARBA00038035"/>
    </source>
</evidence>
<evidence type="ECO:0000256" key="8">
    <source>
        <dbReference type="SAM" id="MobiDB-lite"/>
    </source>
</evidence>
<dbReference type="SUPFAM" id="SSF56112">
    <property type="entry name" value="Protein kinase-like (PK-like)"/>
    <property type="match status" value="1"/>
</dbReference>
<dbReference type="InterPro" id="IPR011009">
    <property type="entry name" value="Kinase-like_dom_sf"/>
</dbReference>
<dbReference type="PROSITE" id="PS50011">
    <property type="entry name" value="PROTEIN_KINASE_DOM"/>
    <property type="match status" value="1"/>
</dbReference>
<comment type="similarity">
    <text evidence="5">Belongs to the protein kinase superfamily. STE Ser/Thr protein kinase family. MAP kinase kinase subfamily.</text>
</comment>
<feature type="domain" description="Protein kinase" evidence="9">
    <location>
        <begin position="217"/>
        <end position="482"/>
    </location>
</feature>
<feature type="compositionally biased region" description="Polar residues" evidence="8">
    <location>
        <begin position="19"/>
        <end position="44"/>
    </location>
</feature>
<proteinExistence type="inferred from homology"/>
<evidence type="ECO:0000256" key="2">
    <source>
        <dbReference type="ARBA" id="ARBA00022741"/>
    </source>
</evidence>
<dbReference type="Gene3D" id="1.10.510.10">
    <property type="entry name" value="Transferase(Phosphotransferase) domain 1"/>
    <property type="match status" value="1"/>
</dbReference>
<dbReference type="PROSITE" id="PS00107">
    <property type="entry name" value="PROTEIN_KINASE_ATP"/>
    <property type="match status" value="1"/>
</dbReference>
<dbReference type="InterPro" id="IPR008271">
    <property type="entry name" value="Ser/Thr_kinase_AS"/>
</dbReference>
<protein>
    <recommendedName>
        <fullName evidence="6">mitogen-activated protein kinase kinase</fullName>
        <ecNumber evidence="6">2.7.12.2</ecNumber>
    </recommendedName>
</protein>
<keyword evidence="11" id="KW-1185">Reference proteome</keyword>
<dbReference type="InterPro" id="IPR000719">
    <property type="entry name" value="Prot_kinase_dom"/>
</dbReference>
<evidence type="ECO:0000313" key="10">
    <source>
        <dbReference type="EMBL" id="CAK9435383.1"/>
    </source>
</evidence>
<feature type="region of interest" description="Disordered" evidence="8">
    <location>
        <begin position="147"/>
        <end position="203"/>
    </location>
</feature>
<dbReference type="RefSeq" id="XP_066827048.1">
    <property type="nucleotide sequence ID" value="XM_066970951.1"/>
</dbReference>
<dbReference type="Pfam" id="PF00069">
    <property type="entry name" value="Pkinase"/>
    <property type="match status" value="1"/>
</dbReference>
<dbReference type="PROSITE" id="PS00108">
    <property type="entry name" value="PROTEIN_KINASE_ST"/>
    <property type="match status" value="1"/>
</dbReference>
<name>A0ABP0ZFD0_9ASCO</name>
<dbReference type="EC" id="2.7.12.2" evidence="6"/>